<evidence type="ECO:0000256" key="1">
    <source>
        <dbReference type="SAM" id="MobiDB-lite"/>
    </source>
</evidence>
<evidence type="ECO:0000313" key="2">
    <source>
        <dbReference type="EMBL" id="KAJ3640211.1"/>
    </source>
</evidence>
<name>A0AA38HNE8_9CUCU</name>
<feature type="region of interest" description="Disordered" evidence="1">
    <location>
        <begin position="160"/>
        <end position="203"/>
    </location>
</feature>
<dbReference type="Proteomes" id="UP001168821">
    <property type="component" value="Unassembled WGS sequence"/>
</dbReference>
<sequence length="203" mass="21857">MEDEQRWDEAVSAVRWGLNSTANSSTGKSPYELLFGCVPRSTGTAFLANEVAIEPENAGDVQAMRANAKARIDAHQSKRKASFDAHRRAGRTYKKGEQGNSLHGDAEAGSVADCYRCRHVAATGPAPVMLAPLAWTGAERRGTAERNDVCKWHSLQPPPLQWGAGVRPQTPIKAHTGDVKQSHRNISKVSTGDLPTSASTARS</sequence>
<keyword evidence="3" id="KW-1185">Reference proteome</keyword>
<feature type="compositionally biased region" description="Polar residues" evidence="1">
    <location>
        <begin position="187"/>
        <end position="203"/>
    </location>
</feature>
<dbReference type="EMBL" id="JALNTZ010000010">
    <property type="protein sequence ID" value="KAJ3640211.1"/>
    <property type="molecule type" value="Genomic_DNA"/>
</dbReference>
<reference evidence="2" key="1">
    <citation type="journal article" date="2023" name="G3 (Bethesda)">
        <title>Whole genome assemblies of Zophobas morio and Tenebrio molitor.</title>
        <authorList>
            <person name="Kaur S."/>
            <person name="Stinson S.A."/>
            <person name="diCenzo G.C."/>
        </authorList>
    </citation>
    <scope>NUCLEOTIDE SEQUENCE</scope>
    <source>
        <strain evidence="2">QUZm001</strain>
    </source>
</reference>
<proteinExistence type="predicted"/>
<organism evidence="2 3">
    <name type="scientific">Zophobas morio</name>
    <dbReference type="NCBI Taxonomy" id="2755281"/>
    <lineage>
        <taxon>Eukaryota</taxon>
        <taxon>Metazoa</taxon>
        <taxon>Ecdysozoa</taxon>
        <taxon>Arthropoda</taxon>
        <taxon>Hexapoda</taxon>
        <taxon>Insecta</taxon>
        <taxon>Pterygota</taxon>
        <taxon>Neoptera</taxon>
        <taxon>Endopterygota</taxon>
        <taxon>Coleoptera</taxon>
        <taxon>Polyphaga</taxon>
        <taxon>Cucujiformia</taxon>
        <taxon>Tenebrionidae</taxon>
        <taxon>Zophobas</taxon>
    </lineage>
</organism>
<evidence type="ECO:0000313" key="3">
    <source>
        <dbReference type="Proteomes" id="UP001168821"/>
    </source>
</evidence>
<accession>A0AA38HNE8</accession>
<gene>
    <name evidence="2" type="ORF">Zmor_003525</name>
</gene>
<comment type="caution">
    <text evidence="2">The sequence shown here is derived from an EMBL/GenBank/DDBJ whole genome shotgun (WGS) entry which is preliminary data.</text>
</comment>
<dbReference type="GO" id="GO:0003676">
    <property type="term" value="F:nucleic acid binding"/>
    <property type="evidence" value="ECO:0007669"/>
    <property type="project" value="InterPro"/>
</dbReference>
<dbReference type="InterPro" id="IPR036397">
    <property type="entry name" value="RNaseH_sf"/>
</dbReference>
<dbReference type="Gene3D" id="3.30.420.10">
    <property type="entry name" value="Ribonuclease H-like superfamily/Ribonuclease H"/>
    <property type="match status" value="1"/>
</dbReference>
<protein>
    <submittedName>
        <fullName evidence="2">Uncharacterized protein</fullName>
    </submittedName>
</protein>
<dbReference type="AlphaFoldDB" id="A0AA38HNE8"/>